<sequence length="363" mass="38848">MTTRRNFLIGALAASMVPQLSWADAGSPAYLGAAKDESGQFALYGLSATSDIVFRVDLPGRGHAAAAHPTRPEAVAFARRPGTYALVVDCANGQVKHSLQAPKGRHFMGHGVFMRGGDILVTTENNYADRKGCLGLWQRSKDYARIGEVDSHGIGPHDIRMLSDGTFVIANGGIFTHPDQGEGRDKLNLDTMRPSLAYLTADFTLSEQHFLFDDLHHASIRHLAVHDDGLVGFAMQWQGDPFDSVPLIGLHRRGDAAPLLMEAPLGQQMSMHAYASSIAFNGAGTELAITSSKGGRLHRFALDGQFVGAAARTDLSGLAPYETGYLGSDGFGALLAFDPDARVLNSVAGLSWDNHLVSLPRLG</sequence>
<dbReference type="Proteomes" id="UP000193307">
    <property type="component" value="Unassembled WGS sequence"/>
</dbReference>
<accession>A0A1Y5TBU4</accession>
<name>A0A1Y5TBU4_9RHOB</name>
<dbReference type="RefSeq" id="WP_085850043.1">
    <property type="nucleotide sequence ID" value="NZ_FNZV01000014.1"/>
</dbReference>
<proteinExistence type="predicted"/>
<organism evidence="2 3">
    <name type="scientific">Pacificibacter marinus</name>
    <dbReference type="NCBI Taxonomy" id="658057"/>
    <lineage>
        <taxon>Bacteria</taxon>
        <taxon>Pseudomonadati</taxon>
        <taxon>Pseudomonadota</taxon>
        <taxon>Alphaproteobacteria</taxon>
        <taxon>Rhodobacterales</taxon>
        <taxon>Roseobacteraceae</taxon>
        <taxon>Pacificibacter</taxon>
    </lineage>
</organism>
<dbReference type="InterPro" id="IPR011044">
    <property type="entry name" value="Quino_amine_DH_bsu"/>
</dbReference>
<dbReference type="STRING" id="658057.SAMN04488032_11482"/>
<dbReference type="SUPFAM" id="SSF50969">
    <property type="entry name" value="YVTN repeat-like/Quinoprotein amine dehydrogenase"/>
    <property type="match status" value="1"/>
</dbReference>
<keyword evidence="1" id="KW-0732">Signal</keyword>
<protein>
    <recommendedName>
        <fullName evidence="4">DUF1513 domain-containing protein</fullName>
    </recommendedName>
</protein>
<dbReference type="PIRSF" id="PIRSF028101">
    <property type="entry name" value="UCP028101"/>
    <property type="match status" value="1"/>
</dbReference>
<feature type="signal peptide" evidence="1">
    <location>
        <begin position="1"/>
        <end position="23"/>
    </location>
</feature>
<feature type="chain" id="PRO_5011006196" description="DUF1513 domain-containing protein" evidence="1">
    <location>
        <begin position="24"/>
        <end position="363"/>
    </location>
</feature>
<evidence type="ECO:0000313" key="3">
    <source>
        <dbReference type="Proteomes" id="UP000193307"/>
    </source>
</evidence>
<reference evidence="2 3" key="1">
    <citation type="submission" date="2017-03" db="EMBL/GenBank/DDBJ databases">
        <authorList>
            <person name="Afonso C.L."/>
            <person name="Miller P.J."/>
            <person name="Scott M.A."/>
            <person name="Spackman E."/>
            <person name="Goraichik I."/>
            <person name="Dimitrov K.M."/>
            <person name="Suarez D.L."/>
            <person name="Swayne D.E."/>
        </authorList>
    </citation>
    <scope>NUCLEOTIDE SEQUENCE [LARGE SCALE GENOMIC DNA]</scope>
    <source>
        <strain evidence="2 3">CECT 7971</strain>
    </source>
</reference>
<evidence type="ECO:0000313" key="2">
    <source>
        <dbReference type="EMBL" id="SLN56882.1"/>
    </source>
</evidence>
<evidence type="ECO:0008006" key="4">
    <source>
        <dbReference type="Google" id="ProtNLM"/>
    </source>
</evidence>
<dbReference type="InterPro" id="IPR008311">
    <property type="entry name" value="UCP028101"/>
</dbReference>
<dbReference type="InterPro" id="IPR006311">
    <property type="entry name" value="TAT_signal"/>
</dbReference>
<gene>
    <name evidence="2" type="ORF">PAM7971_02944</name>
</gene>
<dbReference type="EMBL" id="FWFW01000010">
    <property type="protein sequence ID" value="SLN56882.1"/>
    <property type="molecule type" value="Genomic_DNA"/>
</dbReference>
<dbReference type="PROSITE" id="PS51318">
    <property type="entry name" value="TAT"/>
    <property type="match status" value="1"/>
</dbReference>
<dbReference type="Pfam" id="PF07433">
    <property type="entry name" value="DUF1513"/>
    <property type="match status" value="1"/>
</dbReference>
<dbReference type="AlphaFoldDB" id="A0A1Y5TBU4"/>
<dbReference type="OrthoDB" id="5624218at2"/>
<evidence type="ECO:0000256" key="1">
    <source>
        <dbReference type="SAM" id="SignalP"/>
    </source>
</evidence>
<keyword evidence="3" id="KW-1185">Reference proteome</keyword>